<organism evidence="13 14">
    <name type="scientific">Ancylostoma ceylanicum</name>
    <dbReference type="NCBI Taxonomy" id="53326"/>
    <lineage>
        <taxon>Eukaryota</taxon>
        <taxon>Metazoa</taxon>
        <taxon>Ecdysozoa</taxon>
        <taxon>Nematoda</taxon>
        <taxon>Chromadorea</taxon>
        <taxon>Rhabditida</taxon>
        <taxon>Rhabditina</taxon>
        <taxon>Rhabditomorpha</taxon>
        <taxon>Strongyloidea</taxon>
        <taxon>Ancylostomatidae</taxon>
        <taxon>Ancylostomatinae</taxon>
        <taxon>Ancylostoma</taxon>
    </lineage>
</organism>
<dbReference type="GO" id="GO:0006508">
    <property type="term" value="P:proteolysis"/>
    <property type="evidence" value="ECO:0007669"/>
    <property type="project" value="UniProtKB-KW"/>
</dbReference>
<keyword evidence="3 10" id="KW-0479">Metal-binding</keyword>
<evidence type="ECO:0000256" key="8">
    <source>
        <dbReference type="ARBA" id="ARBA00023180"/>
    </source>
</evidence>
<dbReference type="InterPro" id="IPR017050">
    <property type="entry name" value="Metallopeptidase_nem"/>
</dbReference>
<evidence type="ECO:0000259" key="12">
    <source>
        <dbReference type="PROSITE" id="PS51864"/>
    </source>
</evidence>
<keyword evidence="2 9" id="KW-0964">Secreted</keyword>
<proteinExistence type="predicted"/>
<evidence type="ECO:0000256" key="4">
    <source>
        <dbReference type="ARBA" id="ARBA00022729"/>
    </source>
</evidence>
<evidence type="ECO:0000313" key="13">
    <source>
        <dbReference type="EMBL" id="EYC15610.1"/>
    </source>
</evidence>
<evidence type="ECO:0000256" key="7">
    <source>
        <dbReference type="ARBA" id="ARBA00023157"/>
    </source>
</evidence>
<dbReference type="InterPro" id="IPR000742">
    <property type="entry name" value="EGF"/>
</dbReference>
<keyword evidence="10 11" id="KW-0378">Hydrolase</keyword>
<keyword evidence="14" id="KW-1185">Reference proteome</keyword>
<dbReference type="CDD" id="cd04280">
    <property type="entry name" value="ZnMc_astacin_like"/>
    <property type="match status" value="1"/>
</dbReference>
<gene>
    <name evidence="13" type="primary">Acey_s0036.g3246</name>
    <name evidence="13" type="ORF">Y032_0036g3246</name>
</gene>
<dbReference type="PIRSF" id="PIRSF036365">
    <property type="entry name" value="Astacin_nematoda"/>
    <property type="match status" value="1"/>
</dbReference>
<protein>
    <recommendedName>
        <fullName evidence="9">Zinc metalloproteinase</fullName>
    </recommendedName>
</protein>
<evidence type="ECO:0000256" key="9">
    <source>
        <dbReference type="PIRNR" id="PIRNR036365"/>
    </source>
</evidence>
<feature type="active site" evidence="10">
    <location>
        <position position="198"/>
    </location>
</feature>
<dbReference type="InterPro" id="IPR001506">
    <property type="entry name" value="Peptidase_M12A"/>
</dbReference>
<evidence type="ECO:0000256" key="2">
    <source>
        <dbReference type="ARBA" id="ARBA00022525"/>
    </source>
</evidence>
<dbReference type="Gene3D" id="3.40.390.10">
    <property type="entry name" value="Collagenase (Catalytic Domain)"/>
    <property type="match status" value="1"/>
</dbReference>
<dbReference type="GO" id="GO:0004222">
    <property type="term" value="F:metalloendopeptidase activity"/>
    <property type="evidence" value="ECO:0007669"/>
    <property type="project" value="UniProtKB-UniRule"/>
</dbReference>
<dbReference type="OrthoDB" id="5785852at2759"/>
<comment type="caution">
    <text evidence="10">Lacks conserved residue(s) required for the propagation of feature annotation.</text>
</comment>
<dbReference type="PROSITE" id="PS00022">
    <property type="entry name" value="EGF_1"/>
    <property type="match status" value="1"/>
</dbReference>
<dbReference type="SMART" id="SM00235">
    <property type="entry name" value="ZnMc"/>
    <property type="match status" value="1"/>
</dbReference>
<dbReference type="AlphaFoldDB" id="A0A016UKA6"/>
<sequence>MMIHSFFFQILRGTTLEKRQARLQKLGALYFGNMTSDGQQKSSISSNTQTLPMDFISNNFNDSSIEEVNQREGVADYLFQGDIILTEEQLDSLEASLVASTVSRAKRQARRTGGLWTNKNVYYYFDASLSTRKRTMVQTALNYIKARTCLQFVENAAATNRIRVFNGAGCYSYVGMTGGEQELSLGDGCEMMGIVAHEFMHAFGMYHMQMRDDRDTYVTIDLSSVATQSQNNFVKLPSSSVINYNPYEYGSVMHYDAKSFSSTGNYTIIPVDASYLRTIGARAISFYDIKTINDHYKCHARCGAGSAKCVNAGYPNPRNCKVCNCPAGYGGATCNVRPAGCGEALVATALWKVRQFTFGDATVTGSRDTYMTCNHRVQAPAGKRVQIRITSLDNAYCRHGCNLHAIEPKIRNNKRVTNPRICCSDELNKVFTSTINPTPIVSYNRYQTSTYTFHYRFI</sequence>
<evidence type="ECO:0000256" key="5">
    <source>
        <dbReference type="ARBA" id="ARBA00022833"/>
    </source>
</evidence>
<feature type="binding site" evidence="10">
    <location>
        <position position="207"/>
    </location>
    <ligand>
        <name>Zn(2+)</name>
        <dbReference type="ChEBI" id="CHEBI:29105"/>
        <note>catalytic</note>
    </ligand>
</feature>
<dbReference type="EMBL" id="JARK01001372">
    <property type="protein sequence ID" value="EYC15610.1"/>
    <property type="molecule type" value="Genomic_DNA"/>
</dbReference>
<dbReference type="PANTHER" id="PTHR10127">
    <property type="entry name" value="DISCOIDIN, CUB, EGF, LAMININ , AND ZINC METALLOPROTEASE DOMAIN CONTAINING"/>
    <property type="match status" value="1"/>
</dbReference>
<evidence type="ECO:0000256" key="3">
    <source>
        <dbReference type="ARBA" id="ARBA00022723"/>
    </source>
</evidence>
<keyword evidence="8" id="KW-0325">Glycoprotein</keyword>
<dbReference type="PRINTS" id="PR00480">
    <property type="entry name" value="ASTACIN"/>
</dbReference>
<reference evidence="14" key="1">
    <citation type="journal article" date="2015" name="Nat. Genet.">
        <title>The genome and transcriptome of the zoonotic hookworm Ancylostoma ceylanicum identify infection-specific gene families.</title>
        <authorList>
            <person name="Schwarz E.M."/>
            <person name="Hu Y."/>
            <person name="Antoshechkin I."/>
            <person name="Miller M.M."/>
            <person name="Sternberg P.W."/>
            <person name="Aroian R.V."/>
        </authorList>
    </citation>
    <scope>NUCLEOTIDE SEQUENCE</scope>
    <source>
        <strain evidence="14">HY135</strain>
    </source>
</reference>
<accession>A0A016UKA6</accession>
<dbReference type="InterPro" id="IPR006026">
    <property type="entry name" value="Peptidase_Metallo"/>
</dbReference>
<keyword evidence="4" id="KW-0732">Signal</keyword>
<dbReference type="STRING" id="53326.A0A016UKA6"/>
<keyword evidence="6 10" id="KW-0482">Metalloprotease</keyword>
<dbReference type="InterPro" id="IPR034035">
    <property type="entry name" value="Astacin-like_dom"/>
</dbReference>
<feature type="binding site" evidence="10">
    <location>
        <position position="201"/>
    </location>
    <ligand>
        <name>Zn(2+)</name>
        <dbReference type="ChEBI" id="CHEBI:29105"/>
        <note>catalytic</note>
    </ligand>
</feature>
<keyword evidence="10 11" id="KW-0645">Protease</keyword>
<feature type="binding site" evidence="10">
    <location>
        <position position="197"/>
    </location>
    <ligand>
        <name>Zn(2+)</name>
        <dbReference type="ChEBI" id="CHEBI:29105"/>
        <note>catalytic</note>
    </ligand>
</feature>
<keyword evidence="7" id="KW-1015">Disulfide bond</keyword>
<dbReference type="PANTHER" id="PTHR10127:SF833">
    <property type="entry name" value="ZINC METALLOPROTEINASE NAS-32"/>
    <property type="match status" value="1"/>
</dbReference>
<dbReference type="Proteomes" id="UP000024635">
    <property type="component" value="Unassembled WGS sequence"/>
</dbReference>
<comment type="caution">
    <text evidence="13">The sequence shown here is derived from an EMBL/GenBank/DDBJ whole genome shotgun (WGS) entry which is preliminary data.</text>
</comment>
<feature type="domain" description="Peptidase M12A" evidence="12">
    <location>
        <begin position="110"/>
        <end position="299"/>
    </location>
</feature>
<evidence type="ECO:0000256" key="10">
    <source>
        <dbReference type="PROSITE-ProRule" id="PRU01211"/>
    </source>
</evidence>
<evidence type="ECO:0000256" key="6">
    <source>
        <dbReference type="ARBA" id="ARBA00023049"/>
    </source>
</evidence>
<keyword evidence="5 10" id="KW-0862">Zinc</keyword>
<dbReference type="GO" id="GO:0005576">
    <property type="term" value="C:extracellular region"/>
    <property type="evidence" value="ECO:0007669"/>
    <property type="project" value="UniProtKB-SubCell"/>
</dbReference>
<evidence type="ECO:0000256" key="11">
    <source>
        <dbReference type="RuleBase" id="RU361183"/>
    </source>
</evidence>
<comment type="subcellular location">
    <subcellularLocation>
        <location evidence="1 9">Secreted</location>
    </subcellularLocation>
</comment>
<dbReference type="SUPFAM" id="SSF55486">
    <property type="entry name" value="Metalloproteases ('zincins'), catalytic domain"/>
    <property type="match status" value="1"/>
</dbReference>
<name>A0A016UKA6_9BILA</name>
<dbReference type="Pfam" id="PF01400">
    <property type="entry name" value="Astacin"/>
    <property type="match status" value="1"/>
</dbReference>
<evidence type="ECO:0000256" key="1">
    <source>
        <dbReference type="ARBA" id="ARBA00004613"/>
    </source>
</evidence>
<dbReference type="GO" id="GO:0018996">
    <property type="term" value="P:molting cycle, collagen and cuticulin-based cuticle"/>
    <property type="evidence" value="ECO:0007669"/>
    <property type="project" value="InterPro"/>
</dbReference>
<dbReference type="InterPro" id="IPR024079">
    <property type="entry name" value="MetalloPept_cat_dom_sf"/>
</dbReference>
<dbReference type="MEROPS" id="M12.A40"/>
<dbReference type="GO" id="GO:0008270">
    <property type="term" value="F:zinc ion binding"/>
    <property type="evidence" value="ECO:0007669"/>
    <property type="project" value="UniProtKB-UniRule"/>
</dbReference>
<dbReference type="PROSITE" id="PS01186">
    <property type="entry name" value="EGF_2"/>
    <property type="match status" value="1"/>
</dbReference>
<comment type="cofactor">
    <cofactor evidence="10 11">
        <name>Zn(2+)</name>
        <dbReference type="ChEBI" id="CHEBI:29105"/>
    </cofactor>
    <text evidence="10 11">Binds 1 zinc ion per subunit.</text>
</comment>
<evidence type="ECO:0000313" key="14">
    <source>
        <dbReference type="Proteomes" id="UP000024635"/>
    </source>
</evidence>
<dbReference type="PROSITE" id="PS51864">
    <property type="entry name" value="ASTACIN"/>
    <property type="match status" value="1"/>
</dbReference>